<reference evidence="1" key="1">
    <citation type="journal article" date="2019" name="PLoS Negl. Trop. Dis.">
        <title>Revisiting the worldwide diversity of Leptospira species in the environment.</title>
        <authorList>
            <person name="Vincent A.T."/>
            <person name="Schiettekatte O."/>
            <person name="Bourhy P."/>
            <person name="Veyrier F.J."/>
            <person name="Picardeau M."/>
        </authorList>
    </citation>
    <scope>NUCLEOTIDE SEQUENCE [LARGE SCALE GENOMIC DNA]</scope>
    <source>
        <strain evidence="1">201800299</strain>
    </source>
</reference>
<sequence>MILFLFCIASIRSETKNFSFAELKRDGLELSGKTLETQILRLQTKERSSGADLYLNFDSGNPSDLKDLLGNYKVLSSSYLSDSENVFHAKKSARFSGKRTGIRIAHSRTGLLTSSDLTEEFYIGFSILPGTVEKDATLISKLYETSGNTYGWDLKIADDKLKIGFYSFFETEEKRYLSLRLTANSTLLKNQWNRIILHFIPAENEIVLYQNGKEAARGSVPSNKNLARIGFHPEDTTSFRIASSYYGWMENFGVFRGKPNPASEDVSFSPQEFDPETHTAKTKFGSAISPVYKSKYSGSFLEEFQLKANIPVSSAIELYLRVSPTPFTPAAEGPAWIGVDLRKLESYKLDSSEPDVYRIPLKDSLKKFLGLNENKEDLLPFRYYQWRIKFKSDSLGNTTPELKRLVMVFRETTPPVKPIGLKVAENSVDDSGPSVCLIWKSNPEREVIQGGGYFIHYGIHPDRMVGIVRGTFPENAGVPDKKSRPRHPASDFLDPITGLPAGKTHLNIQEYYNKLTTCVDNRIISLNSEILLEKNQLFLKKGTAYYFRIGAYNRFYHFQTGKDQISPLSDPVEVYFLSE</sequence>
<evidence type="ECO:0000313" key="2">
    <source>
        <dbReference type="Proteomes" id="UP000298277"/>
    </source>
</evidence>
<accession>A0A5F1YYR4</accession>
<dbReference type="Proteomes" id="UP000298277">
    <property type="component" value="Unassembled WGS sequence"/>
</dbReference>
<dbReference type="EMBL" id="RQFA01000026">
    <property type="protein sequence ID" value="TGK36085.1"/>
    <property type="molecule type" value="Genomic_DNA"/>
</dbReference>
<comment type="caution">
    <text evidence="1">The sequence shown here is derived from an EMBL/GenBank/DDBJ whole genome shotgun (WGS) entry which is preliminary data.</text>
</comment>
<organism evidence="1 2">
    <name type="scientific">Leptospira gomenensis</name>
    <dbReference type="NCBI Taxonomy" id="2484974"/>
    <lineage>
        <taxon>Bacteria</taxon>
        <taxon>Pseudomonadati</taxon>
        <taxon>Spirochaetota</taxon>
        <taxon>Spirochaetia</taxon>
        <taxon>Leptospirales</taxon>
        <taxon>Leptospiraceae</taxon>
        <taxon>Leptospira</taxon>
    </lineage>
</organism>
<name>A0A5F1YYR4_9LEPT</name>
<dbReference type="Gene3D" id="2.60.120.200">
    <property type="match status" value="1"/>
</dbReference>
<evidence type="ECO:0000313" key="1">
    <source>
        <dbReference type="EMBL" id="TGK36085.1"/>
    </source>
</evidence>
<protein>
    <submittedName>
        <fullName evidence="1">Glucanase</fullName>
    </submittedName>
</protein>
<keyword evidence="2" id="KW-1185">Reference proteome</keyword>
<dbReference type="InterPro" id="IPR013320">
    <property type="entry name" value="ConA-like_dom_sf"/>
</dbReference>
<dbReference type="SUPFAM" id="SSF49899">
    <property type="entry name" value="Concanavalin A-like lectins/glucanases"/>
    <property type="match status" value="1"/>
</dbReference>
<proteinExistence type="predicted"/>
<dbReference type="AlphaFoldDB" id="A0A5F1YYR4"/>
<dbReference type="OrthoDB" id="337326at2"/>
<gene>
    <name evidence="1" type="ORF">EHQ17_05285</name>
</gene>